<gene>
    <name evidence="2" type="ORF">LSAT_V11C400177290</name>
</gene>
<dbReference type="AlphaFoldDB" id="A0A9R1XES1"/>
<dbReference type="Proteomes" id="UP000235145">
    <property type="component" value="Unassembled WGS sequence"/>
</dbReference>
<evidence type="ECO:0000313" key="2">
    <source>
        <dbReference type="EMBL" id="KAJ0210126.1"/>
    </source>
</evidence>
<feature type="compositionally biased region" description="Polar residues" evidence="1">
    <location>
        <begin position="12"/>
        <end position="23"/>
    </location>
</feature>
<reference evidence="2 3" key="1">
    <citation type="journal article" date="2017" name="Nat. Commun.">
        <title>Genome assembly with in vitro proximity ligation data and whole-genome triplication in lettuce.</title>
        <authorList>
            <person name="Reyes-Chin-Wo S."/>
            <person name="Wang Z."/>
            <person name="Yang X."/>
            <person name="Kozik A."/>
            <person name="Arikit S."/>
            <person name="Song C."/>
            <person name="Xia L."/>
            <person name="Froenicke L."/>
            <person name="Lavelle D.O."/>
            <person name="Truco M.J."/>
            <person name="Xia R."/>
            <person name="Zhu S."/>
            <person name="Xu C."/>
            <person name="Xu H."/>
            <person name="Xu X."/>
            <person name="Cox K."/>
            <person name="Korf I."/>
            <person name="Meyers B.C."/>
            <person name="Michelmore R.W."/>
        </authorList>
    </citation>
    <scope>NUCLEOTIDE SEQUENCE [LARGE SCALE GENOMIC DNA]</scope>
    <source>
        <strain evidence="3">cv. Salinas</strain>
        <tissue evidence="2">Seedlings</tissue>
    </source>
</reference>
<accession>A0A9R1XES1</accession>
<dbReference type="EMBL" id="NBSK02000004">
    <property type="protein sequence ID" value="KAJ0210126.1"/>
    <property type="molecule type" value="Genomic_DNA"/>
</dbReference>
<keyword evidence="3" id="KW-1185">Reference proteome</keyword>
<comment type="caution">
    <text evidence="2">The sequence shown here is derived from an EMBL/GenBank/DDBJ whole genome shotgun (WGS) entry which is preliminary data.</text>
</comment>
<organism evidence="2 3">
    <name type="scientific">Lactuca sativa</name>
    <name type="common">Garden lettuce</name>
    <dbReference type="NCBI Taxonomy" id="4236"/>
    <lineage>
        <taxon>Eukaryota</taxon>
        <taxon>Viridiplantae</taxon>
        <taxon>Streptophyta</taxon>
        <taxon>Embryophyta</taxon>
        <taxon>Tracheophyta</taxon>
        <taxon>Spermatophyta</taxon>
        <taxon>Magnoliopsida</taxon>
        <taxon>eudicotyledons</taxon>
        <taxon>Gunneridae</taxon>
        <taxon>Pentapetalae</taxon>
        <taxon>asterids</taxon>
        <taxon>campanulids</taxon>
        <taxon>Asterales</taxon>
        <taxon>Asteraceae</taxon>
        <taxon>Cichorioideae</taxon>
        <taxon>Cichorieae</taxon>
        <taxon>Lactucinae</taxon>
        <taxon>Lactuca</taxon>
    </lineage>
</organism>
<feature type="region of interest" description="Disordered" evidence="1">
    <location>
        <begin position="1"/>
        <end position="32"/>
    </location>
</feature>
<evidence type="ECO:0000313" key="3">
    <source>
        <dbReference type="Proteomes" id="UP000235145"/>
    </source>
</evidence>
<sequence length="119" mass="13209">MSNAEMEVINTYVLQSKSSSNEGEMSKRRNKIRAAERAQINDAAQVSDPFYILQASSSSPEAKDRIYSHAIETRKELDIVKNDKNRVRVVYKGTILDMGIHETYGEGEPSKTSGKGAPS</sequence>
<proteinExistence type="predicted"/>
<protein>
    <submittedName>
        <fullName evidence="2">Uncharacterized protein</fullName>
    </submittedName>
</protein>
<name>A0A9R1XES1_LACSA</name>
<evidence type="ECO:0000256" key="1">
    <source>
        <dbReference type="SAM" id="MobiDB-lite"/>
    </source>
</evidence>